<dbReference type="Pfam" id="PF00530">
    <property type="entry name" value="SRCR"/>
    <property type="match status" value="1"/>
</dbReference>
<dbReference type="InterPro" id="IPR001190">
    <property type="entry name" value="SRCR"/>
</dbReference>
<keyword evidence="5" id="KW-0325">Glycoprotein</keyword>
<dbReference type="Gene3D" id="2.60.40.10">
    <property type="entry name" value="Immunoglobulins"/>
    <property type="match status" value="1"/>
</dbReference>
<sequence length="410" mass="44928">MGVVWVAIWLSCGLVQVCTALQWTSPATLQDNITIATCTGQNITLGWDYNHTAEEHVIDVEWRYRANNGSVNVILATEINGHFIAEQPADQRLEYIPGAGIRLLGVTSQDSGTYSVQVNLNLHGSVMAHVQSANIVVTVDPLTSGEDHLHALIQGAEFMNTTQQHHLILVCGDFNPLWTPRVNVVWTTPENQTLPSTYEQNGQFALAVPNPLVSGEYTCKIDNSSPATLCIPSDSPLRQNATVLVDRVEGRIALMDSEMKTTSKQVQVLKTEKDQMTVQILTLEAEKAQMAAEIQNLSSQMLDLNRGIRLVNGSNEHEGRVEIRVQGTWGTVCDDNWYADTNETTVACRQLGFPTANAVPYTDAHFGQGTGIITRLWGCLVDENSLLDCETVVVDAKNCGHSEDVGIRCA</sequence>
<keyword evidence="2" id="KW-0677">Repeat</keyword>
<evidence type="ECO:0000256" key="1">
    <source>
        <dbReference type="ARBA" id="ARBA00022729"/>
    </source>
</evidence>
<dbReference type="PANTHER" id="PTHR48071:SF28">
    <property type="entry name" value="SRCR DOMAIN-CONTAINING PROTEIN"/>
    <property type="match status" value="1"/>
</dbReference>
<keyword evidence="3 6" id="KW-1015">Disulfide bond</keyword>
<comment type="caution">
    <text evidence="11">The sequence shown here is derived from an EMBL/GenBank/DDBJ whole genome shotgun (WGS) entry which is preliminary data.</text>
</comment>
<evidence type="ECO:0000256" key="8">
    <source>
        <dbReference type="SAM" id="SignalP"/>
    </source>
</evidence>
<evidence type="ECO:0000313" key="11">
    <source>
        <dbReference type="EMBL" id="KAK7108225.1"/>
    </source>
</evidence>
<feature type="disulfide bond" evidence="6">
    <location>
        <begin position="379"/>
        <end position="389"/>
    </location>
</feature>
<reference evidence="11 12" key="1">
    <citation type="submission" date="2024-02" db="EMBL/GenBank/DDBJ databases">
        <title>Chromosome-scale genome assembly of the rough periwinkle Littorina saxatilis.</title>
        <authorList>
            <person name="De Jode A."/>
            <person name="Faria R."/>
            <person name="Formenti G."/>
            <person name="Sims Y."/>
            <person name="Smith T.P."/>
            <person name="Tracey A."/>
            <person name="Wood J.M.D."/>
            <person name="Zagrodzka Z.B."/>
            <person name="Johannesson K."/>
            <person name="Butlin R.K."/>
            <person name="Leder E.H."/>
        </authorList>
    </citation>
    <scope>NUCLEOTIDE SEQUENCE [LARGE SCALE GENOMIC DNA]</scope>
    <source>
        <strain evidence="11">Snail1</strain>
        <tissue evidence="11">Muscle</tissue>
    </source>
</reference>
<gene>
    <name evidence="11" type="ORF">V1264_015999</name>
</gene>
<dbReference type="InterPro" id="IPR007110">
    <property type="entry name" value="Ig-like_dom"/>
</dbReference>
<evidence type="ECO:0000256" key="4">
    <source>
        <dbReference type="ARBA" id="ARBA00023170"/>
    </source>
</evidence>
<dbReference type="FunFam" id="3.10.250.10:FF:000007">
    <property type="entry name" value="Soluble scavenger receptor cysteine-rich domain-containing protein SSC5D"/>
    <property type="match status" value="1"/>
</dbReference>
<organism evidence="11 12">
    <name type="scientific">Littorina saxatilis</name>
    <dbReference type="NCBI Taxonomy" id="31220"/>
    <lineage>
        <taxon>Eukaryota</taxon>
        <taxon>Metazoa</taxon>
        <taxon>Spiralia</taxon>
        <taxon>Lophotrochozoa</taxon>
        <taxon>Mollusca</taxon>
        <taxon>Gastropoda</taxon>
        <taxon>Caenogastropoda</taxon>
        <taxon>Littorinimorpha</taxon>
        <taxon>Littorinoidea</taxon>
        <taxon>Littorinidae</taxon>
        <taxon>Littorina</taxon>
    </lineage>
</organism>
<evidence type="ECO:0000256" key="5">
    <source>
        <dbReference type="ARBA" id="ARBA00023180"/>
    </source>
</evidence>
<dbReference type="AlphaFoldDB" id="A0AAN9BMZ4"/>
<keyword evidence="7" id="KW-0175">Coiled coil</keyword>
<feature type="domain" description="SRCR" evidence="9">
    <location>
        <begin position="308"/>
        <end position="410"/>
    </location>
</feature>
<dbReference type="PROSITE" id="PS50287">
    <property type="entry name" value="SRCR_2"/>
    <property type="match status" value="1"/>
</dbReference>
<dbReference type="GO" id="GO:0016020">
    <property type="term" value="C:membrane"/>
    <property type="evidence" value="ECO:0007669"/>
    <property type="project" value="InterPro"/>
</dbReference>
<evidence type="ECO:0000259" key="10">
    <source>
        <dbReference type="PROSITE" id="PS50835"/>
    </source>
</evidence>
<evidence type="ECO:0000313" key="12">
    <source>
        <dbReference type="Proteomes" id="UP001374579"/>
    </source>
</evidence>
<feature type="domain" description="Ig-like" evidence="10">
    <location>
        <begin position="141"/>
        <end position="230"/>
    </location>
</feature>
<dbReference type="PANTHER" id="PTHR48071">
    <property type="entry name" value="SRCR DOMAIN-CONTAINING PROTEIN"/>
    <property type="match status" value="1"/>
</dbReference>
<dbReference type="Gene3D" id="3.10.250.10">
    <property type="entry name" value="SRCR-like domain"/>
    <property type="match status" value="1"/>
</dbReference>
<dbReference type="SMART" id="SM00202">
    <property type="entry name" value="SR"/>
    <property type="match status" value="1"/>
</dbReference>
<feature type="chain" id="PRO_5042966537" evidence="8">
    <location>
        <begin position="21"/>
        <end position="410"/>
    </location>
</feature>
<keyword evidence="4" id="KW-0675">Receptor</keyword>
<evidence type="ECO:0000256" key="2">
    <source>
        <dbReference type="ARBA" id="ARBA00022737"/>
    </source>
</evidence>
<dbReference type="InterPro" id="IPR013783">
    <property type="entry name" value="Ig-like_fold"/>
</dbReference>
<dbReference type="PRINTS" id="PR00258">
    <property type="entry name" value="SPERACTRCPTR"/>
</dbReference>
<evidence type="ECO:0000259" key="9">
    <source>
        <dbReference type="PROSITE" id="PS50287"/>
    </source>
</evidence>
<dbReference type="SUPFAM" id="SSF56487">
    <property type="entry name" value="SRCR-like"/>
    <property type="match status" value="1"/>
</dbReference>
<accession>A0AAN9BMZ4</accession>
<dbReference type="Proteomes" id="UP001374579">
    <property type="component" value="Unassembled WGS sequence"/>
</dbReference>
<feature type="signal peptide" evidence="8">
    <location>
        <begin position="1"/>
        <end position="20"/>
    </location>
</feature>
<evidence type="ECO:0000256" key="6">
    <source>
        <dbReference type="PROSITE-ProRule" id="PRU00196"/>
    </source>
</evidence>
<dbReference type="EMBL" id="JBAMIC010000004">
    <property type="protein sequence ID" value="KAK7108225.1"/>
    <property type="molecule type" value="Genomic_DNA"/>
</dbReference>
<keyword evidence="1 8" id="KW-0732">Signal</keyword>
<feature type="disulfide bond" evidence="6">
    <location>
        <begin position="348"/>
        <end position="409"/>
    </location>
</feature>
<dbReference type="InterPro" id="IPR036772">
    <property type="entry name" value="SRCR-like_dom_sf"/>
</dbReference>
<keyword evidence="12" id="KW-1185">Reference proteome</keyword>
<protein>
    <submittedName>
        <fullName evidence="11">Uncharacterized protein</fullName>
    </submittedName>
</protein>
<dbReference type="PROSITE" id="PS50835">
    <property type="entry name" value="IG_LIKE"/>
    <property type="match status" value="1"/>
</dbReference>
<feature type="coiled-coil region" evidence="7">
    <location>
        <begin position="266"/>
        <end position="300"/>
    </location>
</feature>
<name>A0AAN9BMZ4_9CAEN</name>
<evidence type="ECO:0000256" key="7">
    <source>
        <dbReference type="SAM" id="Coils"/>
    </source>
</evidence>
<comment type="caution">
    <text evidence="6">Lacks conserved residue(s) required for the propagation of feature annotation.</text>
</comment>
<evidence type="ECO:0000256" key="3">
    <source>
        <dbReference type="ARBA" id="ARBA00023157"/>
    </source>
</evidence>
<proteinExistence type="predicted"/>